<accession>A0A8S1SIS1</accession>
<evidence type="ECO:0008006" key="9">
    <source>
        <dbReference type="Google" id="ProtNLM"/>
    </source>
</evidence>
<feature type="signal peptide" evidence="6">
    <location>
        <begin position="1"/>
        <end position="17"/>
    </location>
</feature>
<dbReference type="InterPro" id="IPR004911">
    <property type="entry name" value="Interferon-induced_GILT"/>
</dbReference>
<evidence type="ECO:0000256" key="2">
    <source>
        <dbReference type="ARBA" id="ARBA00005679"/>
    </source>
</evidence>
<reference evidence="7" key="1">
    <citation type="submission" date="2021-01" db="EMBL/GenBank/DDBJ databases">
        <authorList>
            <consortium name="Genoscope - CEA"/>
            <person name="William W."/>
        </authorList>
    </citation>
    <scope>NUCLEOTIDE SEQUENCE</scope>
</reference>
<dbReference type="PANTHER" id="PTHR13234:SF8">
    <property type="entry name" value="GAMMA-INTERFERON-INDUCIBLE LYSOSOMAL THIOL REDUCTASE"/>
    <property type="match status" value="1"/>
</dbReference>
<keyword evidence="4 6" id="KW-0732">Signal</keyword>
<evidence type="ECO:0000313" key="8">
    <source>
        <dbReference type="Proteomes" id="UP000683925"/>
    </source>
</evidence>
<dbReference type="GO" id="GO:0005576">
    <property type="term" value="C:extracellular region"/>
    <property type="evidence" value="ECO:0007669"/>
    <property type="project" value="UniProtKB-SubCell"/>
</dbReference>
<dbReference type="Proteomes" id="UP000683925">
    <property type="component" value="Unassembled WGS sequence"/>
</dbReference>
<evidence type="ECO:0000256" key="6">
    <source>
        <dbReference type="SAM" id="SignalP"/>
    </source>
</evidence>
<keyword evidence="8" id="KW-1185">Reference proteome</keyword>
<dbReference type="EMBL" id="CAJJDP010000009">
    <property type="protein sequence ID" value="CAD8139376.1"/>
    <property type="molecule type" value="Genomic_DNA"/>
</dbReference>
<comment type="similarity">
    <text evidence="2">Belongs to the GILT family.</text>
</comment>
<comment type="caution">
    <text evidence="7">The sequence shown here is derived from an EMBL/GenBank/DDBJ whole genome shotgun (WGS) entry which is preliminary data.</text>
</comment>
<keyword evidence="3" id="KW-0964">Secreted</keyword>
<evidence type="ECO:0000256" key="3">
    <source>
        <dbReference type="ARBA" id="ARBA00022525"/>
    </source>
</evidence>
<name>A0A8S1SIS1_PAROT</name>
<dbReference type="GO" id="GO:0016671">
    <property type="term" value="F:oxidoreductase activity, acting on a sulfur group of donors, disulfide as acceptor"/>
    <property type="evidence" value="ECO:0007669"/>
    <property type="project" value="InterPro"/>
</dbReference>
<protein>
    <recommendedName>
        <fullName evidence="9">Gamma-interferon-inducible lysosomal thiol reductase</fullName>
    </recommendedName>
</protein>
<comment type="subcellular location">
    <subcellularLocation>
        <location evidence="1">Secreted</location>
    </subcellularLocation>
</comment>
<sequence>MKILGLALLLTIAFSQSRLSVDVYTESLCPDCMEFLLNSLTEAVDTPDIDQMVNIRVIPYGNVKRVFNKTTGKWQFTCQHGSVECYGNYVQLCGQSILASKYPTDNEILQVQWAICIDRRIFKPYTNTRFDEAANLCAADLGISGTAVKECANGDQGYKLHRAAAEETDALSPAHQYVPWITTNKKHSVTDENLILEDLVQWACNNYKGQKIDACSTRMKLSVQYDQCQTLLINLNNISFSVTFQLITHFEQQIHKFVDCVLYKQNGYLQHKCQELQLTYTLCDYNFFPFYNKELQAFKYQSTNELNITLL</sequence>
<dbReference type="Pfam" id="PF03227">
    <property type="entry name" value="GILT"/>
    <property type="match status" value="1"/>
</dbReference>
<gene>
    <name evidence="7" type="ORF">POCTA_138.1.T0100396</name>
</gene>
<keyword evidence="5" id="KW-0325">Glycoprotein</keyword>
<evidence type="ECO:0000313" key="7">
    <source>
        <dbReference type="EMBL" id="CAD8139376.1"/>
    </source>
</evidence>
<dbReference type="OrthoDB" id="958254at2759"/>
<evidence type="ECO:0000256" key="5">
    <source>
        <dbReference type="ARBA" id="ARBA00023180"/>
    </source>
</evidence>
<proteinExistence type="inferred from homology"/>
<evidence type="ECO:0000256" key="4">
    <source>
        <dbReference type="ARBA" id="ARBA00022729"/>
    </source>
</evidence>
<dbReference type="OMA" id="VNNWENI"/>
<organism evidence="7 8">
    <name type="scientific">Paramecium octaurelia</name>
    <dbReference type="NCBI Taxonomy" id="43137"/>
    <lineage>
        <taxon>Eukaryota</taxon>
        <taxon>Sar</taxon>
        <taxon>Alveolata</taxon>
        <taxon>Ciliophora</taxon>
        <taxon>Intramacronucleata</taxon>
        <taxon>Oligohymenophorea</taxon>
        <taxon>Peniculida</taxon>
        <taxon>Parameciidae</taxon>
        <taxon>Paramecium</taxon>
    </lineage>
</organism>
<dbReference type="AlphaFoldDB" id="A0A8S1SIS1"/>
<dbReference type="PANTHER" id="PTHR13234">
    <property type="entry name" value="GAMMA-INTERFERON INDUCIBLE LYSOSOMAL THIOL REDUCTASE GILT"/>
    <property type="match status" value="1"/>
</dbReference>
<evidence type="ECO:0000256" key="1">
    <source>
        <dbReference type="ARBA" id="ARBA00004613"/>
    </source>
</evidence>
<feature type="chain" id="PRO_5035827306" description="Gamma-interferon-inducible lysosomal thiol reductase" evidence="6">
    <location>
        <begin position="18"/>
        <end position="311"/>
    </location>
</feature>